<keyword evidence="4 7" id="KW-0812">Transmembrane</keyword>
<dbReference type="InterPro" id="IPR000715">
    <property type="entry name" value="Glycosyl_transferase_4"/>
</dbReference>
<feature type="transmembrane region" description="Helical" evidence="7">
    <location>
        <begin position="180"/>
        <end position="196"/>
    </location>
</feature>
<keyword evidence="9" id="KW-1185">Reference proteome</keyword>
<protein>
    <recommendedName>
        <fullName evidence="10">UDP-GlcNAc:undecaprenyl-phosphate GlcNAc-1-phosphate transferase</fullName>
    </recommendedName>
</protein>
<reference evidence="8 9" key="1">
    <citation type="journal article" date="2019" name="Int. J. Syst. Evol. Microbiol.">
        <title>The Global Catalogue of Microorganisms (GCM) 10K type strain sequencing project: providing services to taxonomists for standard genome sequencing and annotation.</title>
        <authorList>
            <consortium name="The Broad Institute Genomics Platform"/>
            <consortium name="The Broad Institute Genome Sequencing Center for Infectious Disease"/>
            <person name="Wu L."/>
            <person name="Ma J."/>
        </authorList>
    </citation>
    <scope>NUCLEOTIDE SEQUENCE [LARGE SCALE GENOMIC DNA]</scope>
    <source>
        <strain evidence="8 9">JCM 15933</strain>
    </source>
</reference>
<keyword evidence="6 7" id="KW-0472">Membrane</keyword>
<keyword evidence="5 7" id="KW-1133">Transmembrane helix</keyword>
<evidence type="ECO:0000256" key="5">
    <source>
        <dbReference type="ARBA" id="ARBA00022989"/>
    </source>
</evidence>
<feature type="transmembrane region" description="Helical" evidence="7">
    <location>
        <begin position="77"/>
        <end position="95"/>
    </location>
</feature>
<evidence type="ECO:0000256" key="7">
    <source>
        <dbReference type="SAM" id="Phobius"/>
    </source>
</evidence>
<dbReference type="CDD" id="cd06853">
    <property type="entry name" value="GT_WecA_like"/>
    <property type="match status" value="1"/>
</dbReference>
<dbReference type="RefSeq" id="WP_344514485.1">
    <property type="nucleotide sequence ID" value="NZ_BAAAQD010000047.1"/>
</dbReference>
<evidence type="ECO:0000256" key="4">
    <source>
        <dbReference type="ARBA" id="ARBA00022692"/>
    </source>
</evidence>
<feature type="transmembrane region" description="Helical" evidence="7">
    <location>
        <begin position="52"/>
        <end position="71"/>
    </location>
</feature>
<organism evidence="8 9">
    <name type="scientific">Dactylosporangium maewongense</name>
    <dbReference type="NCBI Taxonomy" id="634393"/>
    <lineage>
        <taxon>Bacteria</taxon>
        <taxon>Bacillati</taxon>
        <taxon>Actinomycetota</taxon>
        <taxon>Actinomycetes</taxon>
        <taxon>Micromonosporales</taxon>
        <taxon>Micromonosporaceae</taxon>
        <taxon>Dactylosporangium</taxon>
    </lineage>
</organism>
<comment type="subcellular location">
    <subcellularLocation>
        <location evidence="1">Cell membrane</location>
        <topology evidence="1">Multi-pass membrane protein</topology>
    </subcellularLocation>
</comment>
<keyword evidence="2" id="KW-1003">Cell membrane</keyword>
<feature type="transmembrane region" description="Helical" evidence="7">
    <location>
        <begin position="157"/>
        <end position="174"/>
    </location>
</feature>
<dbReference type="EMBL" id="BAAAQD010000047">
    <property type="protein sequence ID" value="GAA1571726.1"/>
    <property type="molecule type" value="Genomic_DNA"/>
</dbReference>
<feature type="transmembrane region" description="Helical" evidence="7">
    <location>
        <begin position="272"/>
        <end position="299"/>
    </location>
</feature>
<feature type="transmembrane region" description="Helical" evidence="7">
    <location>
        <begin position="203"/>
        <end position="224"/>
    </location>
</feature>
<evidence type="ECO:0000256" key="6">
    <source>
        <dbReference type="ARBA" id="ARBA00023136"/>
    </source>
</evidence>
<evidence type="ECO:0000256" key="1">
    <source>
        <dbReference type="ARBA" id="ARBA00004651"/>
    </source>
</evidence>
<dbReference type="PANTHER" id="PTHR22926">
    <property type="entry name" value="PHOSPHO-N-ACETYLMURAMOYL-PENTAPEPTIDE-TRANSFERASE"/>
    <property type="match status" value="1"/>
</dbReference>
<keyword evidence="3" id="KW-0808">Transferase</keyword>
<accession>A0ABN2D9A9</accession>
<dbReference type="PANTHER" id="PTHR22926:SF3">
    <property type="entry name" value="UNDECAPRENYL-PHOSPHATE ALPHA-N-ACETYLGLUCOSAMINYL 1-PHOSPHATE TRANSFERASE"/>
    <property type="match status" value="1"/>
</dbReference>
<dbReference type="Proteomes" id="UP001501470">
    <property type="component" value="Unassembled WGS sequence"/>
</dbReference>
<feature type="transmembrane region" description="Helical" evidence="7">
    <location>
        <begin position="6"/>
        <end position="31"/>
    </location>
</feature>
<dbReference type="Pfam" id="PF00953">
    <property type="entry name" value="Glycos_transf_4"/>
    <property type="match status" value="1"/>
</dbReference>
<evidence type="ECO:0008006" key="10">
    <source>
        <dbReference type="Google" id="ProtNLM"/>
    </source>
</evidence>
<sequence>MNPPWLAAPVLAGLVAVPLAAVLTAVCRRTAVRTGIVDRPGGHKAHAAPTPYLGGLAVAAATLAPALLLVARGPAPAAALLLAVAAAAVGTLGLIDDLAPLSVNTRLVVEAGAAGLVALAGHTVPVTGQHWLDVALTVAWIVLLTNSFNLLDNMDGAAAATAAVTAVLLGVAATGSGREALWWCLGGACVGFLWHNRPPARIFLGDAGSLFVGFLIATGTVVAAPDRSPGTLAVPLLLALIAVVDTALVVVARRRAGRSWRQGGADHTSHRLRLLGLSAAQVAAALATGAALCGGLALLVRAGQLPATAGLGIAALAGTTAVCLLLRVPTPTAPAAQRVR</sequence>
<evidence type="ECO:0000313" key="9">
    <source>
        <dbReference type="Proteomes" id="UP001501470"/>
    </source>
</evidence>
<evidence type="ECO:0000256" key="2">
    <source>
        <dbReference type="ARBA" id="ARBA00022475"/>
    </source>
</evidence>
<name>A0ABN2D9A9_9ACTN</name>
<feature type="transmembrane region" description="Helical" evidence="7">
    <location>
        <begin position="305"/>
        <end position="328"/>
    </location>
</feature>
<evidence type="ECO:0000313" key="8">
    <source>
        <dbReference type="EMBL" id="GAA1571726.1"/>
    </source>
</evidence>
<comment type="caution">
    <text evidence="8">The sequence shown here is derived from an EMBL/GenBank/DDBJ whole genome shotgun (WGS) entry which is preliminary data.</text>
</comment>
<feature type="transmembrane region" description="Helical" evidence="7">
    <location>
        <begin position="130"/>
        <end position="150"/>
    </location>
</feature>
<gene>
    <name evidence="8" type="ORF">GCM10009827_112090</name>
</gene>
<feature type="transmembrane region" description="Helical" evidence="7">
    <location>
        <begin position="107"/>
        <end position="124"/>
    </location>
</feature>
<proteinExistence type="predicted"/>
<feature type="transmembrane region" description="Helical" evidence="7">
    <location>
        <begin position="230"/>
        <end position="251"/>
    </location>
</feature>
<evidence type="ECO:0000256" key="3">
    <source>
        <dbReference type="ARBA" id="ARBA00022679"/>
    </source>
</evidence>